<dbReference type="EMBL" id="KZ772676">
    <property type="protein sequence ID" value="PTQ48840.1"/>
    <property type="molecule type" value="Genomic_DNA"/>
</dbReference>
<name>A0A2R6XRU7_MARPO</name>
<sequence>VKTKYNVFYGICKNRVPRGELLYNFKYKVWTDPGIFSKYSPSGFALGVTSDISPVLLVKATDFSLFFFFEKLRSYFHRLCGRLFRISRGFQQ</sequence>
<proteinExistence type="predicted"/>
<accession>A0A2R6XRU7</accession>
<keyword evidence="2" id="KW-1185">Reference proteome</keyword>
<reference evidence="2" key="1">
    <citation type="journal article" date="2017" name="Cell">
        <title>Insights into land plant evolution garnered from the Marchantia polymorpha genome.</title>
        <authorList>
            <person name="Bowman J.L."/>
            <person name="Kohchi T."/>
            <person name="Yamato K.T."/>
            <person name="Jenkins J."/>
            <person name="Shu S."/>
            <person name="Ishizaki K."/>
            <person name="Yamaoka S."/>
            <person name="Nishihama R."/>
            <person name="Nakamura Y."/>
            <person name="Berger F."/>
            <person name="Adam C."/>
            <person name="Aki S.S."/>
            <person name="Althoff F."/>
            <person name="Araki T."/>
            <person name="Arteaga-Vazquez M.A."/>
            <person name="Balasubrmanian S."/>
            <person name="Barry K."/>
            <person name="Bauer D."/>
            <person name="Boehm C.R."/>
            <person name="Briginshaw L."/>
            <person name="Caballero-Perez J."/>
            <person name="Catarino B."/>
            <person name="Chen F."/>
            <person name="Chiyoda S."/>
            <person name="Chovatia M."/>
            <person name="Davies K.M."/>
            <person name="Delmans M."/>
            <person name="Demura T."/>
            <person name="Dierschke T."/>
            <person name="Dolan L."/>
            <person name="Dorantes-Acosta A.E."/>
            <person name="Eklund D.M."/>
            <person name="Florent S.N."/>
            <person name="Flores-Sandoval E."/>
            <person name="Fujiyama A."/>
            <person name="Fukuzawa H."/>
            <person name="Galik B."/>
            <person name="Grimanelli D."/>
            <person name="Grimwood J."/>
            <person name="Grossniklaus U."/>
            <person name="Hamada T."/>
            <person name="Haseloff J."/>
            <person name="Hetherington A.J."/>
            <person name="Higo A."/>
            <person name="Hirakawa Y."/>
            <person name="Hundley H.N."/>
            <person name="Ikeda Y."/>
            <person name="Inoue K."/>
            <person name="Inoue S.I."/>
            <person name="Ishida S."/>
            <person name="Jia Q."/>
            <person name="Kakita M."/>
            <person name="Kanazawa T."/>
            <person name="Kawai Y."/>
            <person name="Kawashima T."/>
            <person name="Kennedy M."/>
            <person name="Kinose K."/>
            <person name="Kinoshita T."/>
            <person name="Kohara Y."/>
            <person name="Koide E."/>
            <person name="Komatsu K."/>
            <person name="Kopischke S."/>
            <person name="Kubo M."/>
            <person name="Kyozuka J."/>
            <person name="Lagercrantz U."/>
            <person name="Lin S.S."/>
            <person name="Lindquist E."/>
            <person name="Lipzen A.M."/>
            <person name="Lu C.W."/>
            <person name="De Luna E."/>
            <person name="Martienssen R.A."/>
            <person name="Minamino N."/>
            <person name="Mizutani M."/>
            <person name="Mizutani M."/>
            <person name="Mochizuki N."/>
            <person name="Monte I."/>
            <person name="Mosher R."/>
            <person name="Nagasaki H."/>
            <person name="Nakagami H."/>
            <person name="Naramoto S."/>
            <person name="Nishitani K."/>
            <person name="Ohtani M."/>
            <person name="Okamoto T."/>
            <person name="Okumura M."/>
            <person name="Phillips J."/>
            <person name="Pollak B."/>
            <person name="Reinders A."/>
            <person name="Rovekamp M."/>
            <person name="Sano R."/>
            <person name="Sawa S."/>
            <person name="Schmid M.W."/>
            <person name="Shirakawa M."/>
            <person name="Solano R."/>
            <person name="Spunde A."/>
            <person name="Suetsugu N."/>
            <person name="Sugano S."/>
            <person name="Sugiyama A."/>
            <person name="Sun R."/>
            <person name="Suzuki Y."/>
            <person name="Takenaka M."/>
            <person name="Takezawa D."/>
            <person name="Tomogane H."/>
            <person name="Tsuzuki M."/>
            <person name="Ueda T."/>
            <person name="Umeda M."/>
            <person name="Ward J.M."/>
            <person name="Watanabe Y."/>
            <person name="Yazaki K."/>
            <person name="Yokoyama R."/>
            <person name="Yoshitake Y."/>
            <person name="Yotsui I."/>
            <person name="Zachgo S."/>
            <person name="Schmutz J."/>
        </authorList>
    </citation>
    <scope>NUCLEOTIDE SEQUENCE [LARGE SCALE GENOMIC DNA]</scope>
    <source>
        <strain evidence="2">Tak-1</strain>
    </source>
</reference>
<organism evidence="1 2">
    <name type="scientific">Marchantia polymorpha</name>
    <name type="common">Common liverwort</name>
    <name type="synonym">Marchantia aquatica</name>
    <dbReference type="NCBI Taxonomy" id="3197"/>
    <lineage>
        <taxon>Eukaryota</taxon>
        <taxon>Viridiplantae</taxon>
        <taxon>Streptophyta</taxon>
        <taxon>Embryophyta</taxon>
        <taxon>Marchantiophyta</taxon>
        <taxon>Marchantiopsida</taxon>
        <taxon>Marchantiidae</taxon>
        <taxon>Marchantiales</taxon>
        <taxon>Marchantiaceae</taxon>
        <taxon>Marchantia</taxon>
    </lineage>
</organism>
<gene>
    <name evidence="1" type="ORF">MARPO_0004s0113</name>
</gene>
<evidence type="ECO:0000313" key="1">
    <source>
        <dbReference type="EMBL" id="PTQ48840.1"/>
    </source>
</evidence>
<evidence type="ECO:0000313" key="2">
    <source>
        <dbReference type="Proteomes" id="UP000244005"/>
    </source>
</evidence>
<dbReference type="AlphaFoldDB" id="A0A2R6XRU7"/>
<feature type="non-terminal residue" evidence="1">
    <location>
        <position position="1"/>
    </location>
</feature>
<dbReference type="Proteomes" id="UP000244005">
    <property type="component" value="Unassembled WGS sequence"/>
</dbReference>
<protein>
    <submittedName>
        <fullName evidence="1">Uncharacterized protein</fullName>
    </submittedName>
</protein>